<organism evidence="3 4">
    <name type="scientific">Streptomyces millisiae</name>
    <dbReference type="NCBI Taxonomy" id="3075542"/>
    <lineage>
        <taxon>Bacteria</taxon>
        <taxon>Bacillati</taxon>
        <taxon>Actinomycetota</taxon>
        <taxon>Actinomycetes</taxon>
        <taxon>Kitasatosporales</taxon>
        <taxon>Streptomycetaceae</taxon>
        <taxon>Streptomyces</taxon>
    </lineage>
</organism>
<dbReference type="GO" id="GO:0016787">
    <property type="term" value="F:hydrolase activity"/>
    <property type="evidence" value="ECO:0007669"/>
    <property type="project" value="UniProtKB-KW"/>
</dbReference>
<sequence length="325" mass="33568">MNEALRFAALGDSLTEGVGDPVPGGWRGWAPLLAAGLTAPEHRPPARLANLARSGARTADAAGEQLAAARRLRPHLAGVIVGGNDILRSAFDIAANARDLDAVIGTLSRDGTLVLTACLPEPGGVLRLPGALTRPLARRMAALNDVVHHLSQRHGAVHVHLAGHPMAAAVEAWSVDRLHPSELGHRLLAREFHAALAARGLATGPPPAAAAERPPPSRGASARWLATRGTRWLLARATDLLPGLVGLALTETGHRVAGTVDTLDAASRAATRAALAALGQRPAAPAAPSDRPGPFGPADQLGRIEGIDHVGRLRPPARTDRSPAA</sequence>
<evidence type="ECO:0000259" key="2">
    <source>
        <dbReference type="Pfam" id="PF13472"/>
    </source>
</evidence>
<feature type="region of interest" description="Disordered" evidence="1">
    <location>
        <begin position="277"/>
        <end position="325"/>
    </location>
</feature>
<dbReference type="SUPFAM" id="SSF52266">
    <property type="entry name" value="SGNH hydrolase"/>
    <property type="match status" value="1"/>
</dbReference>
<reference evidence="4" key="1">
    <citation type="submission" date="2023-07" db="EMBL/GenBank/DDBJ databases">
        <title>30 novel species of actinomycetes from the DSMZ collection.</title>
        <authorList>
            <person name="Nouioui I."/>
        </authorList>
    </citation>
    <scope>NUCLEOTIDE SEQUENCE [LARGE SCALE GENOMIC DNA]</scope>
    <source>
        <strain evidence="4">DSM 44918</strain>
    </source>
</reference>
<feature type="compositionally biased region" description="Basic and acidic residues" evidence="1">
    <location>
        <begin position="305"/>
        <end position="325"/>
    </location>
</feature>
<gene>
    <name evidence="3" type="ORF">RNC47_00505</name>
</gene>
<protein>
    <submittedName>
        <fullName evidence="3">SGNH/GDSL hydrolase family protein</fullName>
        <ecNumber evidence="3">3.1.-.-</ecNumber>
    </submittedName>
</protein>
<evidence type="ECO:0000313" key="3">
    <source>
        <dbReference type="EMBL" id="MDT0316811.1"/>
    </source>
</evidence>
<dbReference type="EC" id="3.1.-.-" evidence="3"/>
<comment type="caution">
    <text evidence="3">The sequence shown here is derived from an EMBL/GenBank/DDBJ whole genome shotgun (WGS) entry which is preliminary data.</text>
</comment>
<dbReference type="InterPro" id="IPR013830">
    <property type="entry name" value="SGNH_hydro"/>
</dbReference>
<dbReference type="PANTHER" id="PTHR43784:SF2">
    <property type="entry name" value="GDSL-LIKE LIPASE_ACYLHYDROLASE, PUTATIVE (AFU_ORTHOLOGUE AFUA_2G00820)-RELATED"/>
    <property type="match status" value="1"/>
</dbReference>
<feature type="compositionally biased region" description="Low complexity" evidence="1">
    <location>
        <begin position="277"/>
        <end position="288"/>
    </location>
</feature>
<dbReference type="Proteomes" id="UP001183420">
    <property type="component" value="Unassembled WGS sequence"/>
</dbReference>
<feature type="domain" description="SGNH hydrolase-type esterase" evidence="2">
    <location>
        <begin position="9"/>
        <end position="187"/>
    </location>
</feature>
<proteinExistence type="predicted"/>
<dbReference type="RefSeq" id="WP_311594543.1">
    <property type="nucleotide sequence ID" value="NZ_JAVREM010000001.1"/>
</dbReference>
<dbReference type="PANTHER" id="PTHR43784">
    <property type="entry name" value="GDSL-LIKE LIPASE/ACYLHYDROLASE, PUTATIVE (AFU_ORTHOLOGUE AFUA_2G00820)-RELATED"/>
    <property type="match status" value="1"/>
</dbReference>
<accession>A0ABU2LGV5</accession>
<keyword evidence="3" id="KW-0378">Hydrolase</keyword>
<evidence type="ECO:0000313" key="4">
    <source>
        <dbReference type="Proteomes" id="UP001183420"/>
    </source>
</evidence>
<name>A0ABU2LGV5_9ACTN</name>
<dbReference type="InterPro" id="IPR053140">
    <property type="entry name" value="GDSL_Rv0518-like"/>
</dbReference>
<dbReference type="EMBL" id="JAVREM010000001">
    <property type="protein sequence ID" value="MDT0316811.1"/>
    <property type="molecule type" value="Genomic_DNA"/>
</dbReference>
<dbReference type="Gene3D" id="3.40.50.1110">
    <property type="entry name" value="SGNH hydrolase"/>
    <property type="match status" value="1"/>
</dbReference>
<dbReference type="InterPro" id="IPR036514">
    <property type="entry name" value="SGNH_hydro_sf"/>
</dbReference>
<dbReference type="CDD" id="cd01832">
    <property type="entry name" value="SGNH_hydrolase_like_1"/>
    <property type="match status" value="1"/>
</dbReference>
<dbReference type="Pfam" id="PF13472">
    <property type="entry name" value="Lipase_GDSL_2"/>
    <property type="match status" value="1"/>
</dbReference>
<evidence type="ECO:0000256" key="1">
    <source>
        <dbReference type="SAM" id="MobiDB-lite"/>
    </source>
</evidence>
<keyword evidence="4" id="KW-1185">Reference proteome</keyword>